<keyword evidence="8 12" id="KW-0786">Thiamine pyrophosphate</keyword>
<comment type="subunit">
    <text evidence="3">Homodimer.</text>
</comment>
<dbReference type="NCBIfam" id="TIGR00232">
    <property type="entry name" value="tktlase_bact"/>
    <property type="match status" value="1"/>
</dbReference>
<dbReference type="EC" id="2.2.1.1" evidence="4"/>
<comment type="cofactor">
    <cofactor evidence="1">
        <name>Co(2+)</name>
        <dbReference type="ChEBI" id="CHEBI:48828"/>
    </cofactor>
</comment>
<protein>
    <recommendedName>
        <fullName evidence="4">transketolase</fullName>
        <ecNumber evidence="4">2.2.1.1</ecNumber>
    </recommendedName>
</protein>
<dbReference type="CDD" id="cd02012">
    <property type="entry name" value="TPP_TK"/>
    <property type="match status" value="1"/>
</dbReference>
<comment type="cofactor">
    <cofactor evidence="12">
        <name>thiamine diphosphate</name>
        <dbReference type="ChEBI" id="CHEBI:58937"/>
    </cofactor>
    <text evidence="12">Binds 1 thiamine pyrophosphate per subunit. During the reaction, the substrate forms a covalent intermediate with the cofactor.</text>
</comment>
<dbReference type="CDD" id="cd07033">
    <property type="entry name" value="TPP_PYR_DXS_TK_like"/>
    <property type="match status" value="1"/>
</dbReference>
<dbReference type="Pfam" id="PF00456">
    <property type="entry name" value="Transketolase_N"/>
    <property type="match status" value="1"/>
</dbReference>
<dbReference type="GO" id="GO:0006098">
    <property type="term" value="P:pentose-phosphate shunt"/>
    <property type="evidence" value="ECO:0007669"/>
    <property type="project" value="TreeGrafter"/>
</dbReference>
<feature type="binding site" evidence="12">
    <location>
        <position position="186"/>
    </location>
    <ligand>
        <name>thiamine diphosphate</name>
        <dbReference type="ChEBI" id="CHEBI:58937"/>
    </ligand>
</feature>
<feature type="site" description="Important for catalytic activity" evidence="14">
    <location>
        <position position="262"/>
    </location>
</feature>
<dbReference type="PANTHER" id="PTHR43522:SF2">
    <property type="entry name" value="TRANSKETOLASE 1-RELATED"/>
    <property type="match status" value="1"/>
</dbReference>
<organism evidence="16 17">
    <name type="scientific">Anaeramoeba flamelloides</name>
    <dbReference type="NCBI Taxonomy" id="1746091"/>
    <lineage>
        <taxon>Eukaryota</taxon>
        <taxon>Metamonada</taxon>
        <taxon>Anaeramoebidae</taxon>
        <taxon>Anaeramoeba</taxon>
    </lineage>
</organism>
<evidence type="ECO:0000256" key="3">
    <source>
        <dbReference type="ARBA" id="ARBA00011738"/>
    </source>
</evidence>
<dbReference type="Pfam" id="PF22613">
    <property type="entry name" value="Transketolase_C_1"/>
    <property type="match status" value="1"/>
</dbReference>
<evidence type="ECO:0000256" key="10">
    <source>
        <dbReference type="PIRSR" id="PIRSR605478-1"/>
    </source>
</evidence>
<feature type="active site" description="Proton donor" evidence="10">
    <location>
        <position position="412"/>
    </location>
</feature>
<evidence type="ECO:0000313" key="17">
    <source>
        <dbReference type="Proteomes" id="UP001146793"/>
    </source>
</evidence>
<feature type="binding site" evidence="11">
    <location>
        <position position="262"/>
    </location>
    <ligand>
        <name>substrate</name>
    </ligand>
</feature>
<accession>A0AAV7YA38</accession>
<evidence type="ECO:0000256" key="5">
    <source>
        <dbReference type="ARBA" id="ARBA00022679"/>
    </source>
</evidence>
<feature type="binding site" evidence="12">
    <location>
        <position position="262"/>
    </location>
    <ligand>
        <name>thiamine diphosphate</name>
        <dbReference type="ChEBI" id="CHEBI:58937"/>
    </ligand>
</feature>
<feature type="binding site" evidence="11">
    <location>
        <position position="385"/>
    </location>
    <ligand>
        <name>substrate</name>
    </ligand>
</feature>
<dbReference type="InterPro" id="IPR020826">
    <property type="entry name" value="Transketolase_BS"/>
</dbReference>
<keyword evidence="7 13" id="KW-0460">Magnesium</keyword>
<dbReference type="Gene3D" id="3.40.50.920">
    <property type="match status" value="1"/>
</dbReference>
<dbReference type="FunFam" id="3.40.50.970:FF:000004">
    <property type="entry name" value="Transketolase"/>
    <property type="match status" value="1"/>
</dbReference>
<dbReference type="SUPFAM" id="SSF52922">
    <property type="entry name" value="TK C-terminal domain-like"/>
    <property type="match status" value="1"/>
</dbReference>
<dbReference type="Pfam" id="PF02779">
    <property type="entry name" value="Transket_pyr"/>
    <property type="match status" value="1"/>
</dbReference>
<feature type="binding site" evidence="13">
    <location>
        <position position="156"/>
    </location>
    <ligand>
        <name>Mg(2+)</name>
        <dbReference type="ChEBI" id="CHEBI:18420"/>
    </ligand>
</feature>
<evidence type="ECO:0000256" key="2">
    <source>
        <dbReference type="ARBA" id="ARBA00007131"/>
    </source>
</evidence>
<keyword evidence="6 13" id="KW-0479">Metal-binding</keyword>
<feature type="binding site" evidence="11">
    <location>
        <position position="462"/>
    </location>
    <ligand>
        <name>substrate</name>
    </ligand>
</feature>
<proteinExistence type="inferred from homology"/>
<dbReference type="Proteomes" id="UP001146793">
    <property type="component" value="Unassembled WGS sequence"/>
</dbReference>
<dbReference type="GO" id="GO:0046872">
    <property type="term" value="F:metal ion binding"/>
    <property type="evidence" value="ECO:0007669"/>
    <property type="project" value="UniProtKB-KW"/>
</dbReference>
<dbReference type="PROSITE" id="PS00802">
    <property type="entry name" value="TRANSKETOLASE_2"/>
    <property type="match status" value="1"/>
</dbReference>
<comment type="catalytic activity">
    <reaction evidence="9">
        <text>D-sedoheptulose 7-phosphate + D-glyceraldehyde 3-phosphate = aldehydo-D-ribose 5-phosphate + D-xylulose 5-phosphate</text>
        <dbReference type="Rhea" id="RHEA:10508"/>
        <dbReference type="ChEBI" id="CHEBI:57483"/>
        <dbReference type="ChEBI" id="CHEBI:57737"/>
        <dbReference type="ChEBI" id="CHEBI:58273"/>
        <dbReference type="ChEBI" id="CHEBI:59776"/>
        <dbReference type="EC" id="2.2.1.1"/>
    </reaction>
</comment>
<feature type="binding site" evidence="13">
    <location>
        <position position="186"/>
    </location>
    <ligand>
        <name>Mg(2+)</name>
        <dbReference type="ChEBI" id="CHEBI:18420"/>
    </ligand>
</feature>
<dbReference type="InterPro" id="IPR055152">
    <property type="entry name" value="Transketolase-like_C_2"/>
</dbReference>
<evidence type="ECO:0000256" key="1">
    <source>
        <dbReference type="ARBA" id="ARBA00001941"/>
    </source>
</evidence>
<dbReference type="SMART" id="SM00861">
    <property type="entry name" value="Transket_pyr"/>
    <property type="match status" value="1"/>
</dbReference>
<dbReference type="SUPFAM" id="SSF52518">
    <property type="entry name" value="Thiamin diphosphate-binding fold (THDP-binding)"/>
    <property type="match status" value="2"/>
</dbReference>
<feature type="binding site" evidence="13">
    <location>
        <position position="188"/>
    </location>
    <ligand>
        <name>Mg(2+)</name>
        <dbReference type="ChEBI" id="CHEBI:18420"/>
    </ligand>
</feature>
<evidence type="ECO:0000256" key="11">
    <source>
        <dbReference type="PIRSR" id="PIRSR605478-2"/>
    </source>
</evidence>
<dbReference type="InterPro" id="IPR005474">
    <property type="entry name" value="Transketolase_N"/>
</dbReference>
<feature type="binding site" evidence="12">
    <location>
        <position position="157"/>
    </location>
    <ligand>
        <name>thiamine diphosphate</name>
        <dbReference type="ChEBI" id="CHEBI:58937"/>
    </ligand>
</feature>
<dbReference type="InterPro" id="IPR005475">
    <property type="entry name" value="Transketolase-like_Pyr-bd"/>
</dbReference>
<dbReference type="InterPro" id="IPR009014">
    <property type="entry name" value="Transketo_C/PFOR_II"/>
</dbReference>
<feature type="binding site" evidence="11">
    <location>
        <position position="27"/>
    </location>
    <ligand>
        <name>substrate</name>
    </ligand>
</feature>
<comment type="similarity">
    <text evidence="2">Belongs to the transketolase family.</text>
</comment>
<feature type="domain" description="Transketolase-like pyrimidine-binding" evidence="15">
    <location>
        <begin position="355"/>
        <end position="526"/>
    </location>
</feature>
<dbReference type="InterPro" id="IPR005478">
    <property type="entry name" value="Transketolase_bac-like"/>
</dbReference>
<keyword evidence="5" id="KW-0808">Transferase</keyword>
<evidence type="ECO:0000256" key="14">
    <source>
        <dbReference type="PIRSR" id="PIRSR605478-5"/>
    </source>
</evidence>
<evidence type="ECO:0000256" key="9">
    <source>
        <dbReference type="ARBA" id="ARBA00049473"/>
    </source>
</evidence>
<feature type="binding site" evidence="12">
    <location>
        <position position="67"/>
    </location>
    <ligand>
        <name>thiamine diphosphate</name>
        <dbReference type="ChEBI" id="CHEBI:58937"/>
    </ligand>
</feature>
<dbReference type="GO" id="GO:0004802">
    <property type="term" value="F:transketolase activity"/>
    <property type="evidence" value="ECO:0007669"/>
    <property type="project" value="UniProtKB-EC"/>
</dbReference>
<dbReference type="Gene3D" id="3.40.50.970">
    <property type="match status" value="2"/>
</dbReference>
<evidence type="ECO:0000256" key="13">
    <source>
        <dbReference type="PIRSR" id="PIRSR605478-4"/>
    </source>
</evidence>
<comment type="cofactor">
    <cofactor evidence="13">
        <name>Mg(2+)</name>
        <dbReference type="ChEBI" id="CHEBI:18420"/>
    </cofactor>
    <text evidence="13">Binds 1 Mg(2+) ion per subunit. Can also utilize other divalent metal cations, such as Ca(2+), Mn(2+) and Co(2+).</text>
</comment>
<feature type="binding site" evidence="12">
    <location>
        <begin position="115"/>
        <end position="117"/>
    </location>
    <ligand>
        <name>thiamine diphosphate</name>
        <dbReference type="ChEBI" id="CHEBI:58937"/>
    </ligand>
</feature>
<name>A0AAV7YA38_9EUKA</name>
<dbReference type="AlphaFoldDB" id="A0AAV7YA38"/>
<comment type="caution">
    <text evidence="16">The sequence shown here is derived from an EMBL/GenBank/DDBJ whole genome shotgun (WGS) entry which is preliminary data.</text>
</comment>
<dbReference type="InterPro" id="IPR029061">
    <property type="entry name" value="THDP-binding"/>
</dbReference>
<feature type="binding site" evidence="11">
    <location>
        <position position="358"/>
    </location>
    <ligand>
        <name>substrate</name>
    </ligand>
</feature>
<dbReference type="EMBL" id="JANTQA010000070">
    <property type="protein sequence ID" value="KAJ3425750.1"/>
    <property type="molecule type" value="Genomic_DNA"/>
</dbReference>
<dbReference type="InterPro" id="IPR033247">
    <property type="entry name" value="Transketolase_fam"/>
</dbReference>
<feature type="site" description="Important for catalytic activity" evidence="14">
    <location>
        <position position="27"/>
    </location>
</feature>
<evidence type="ECO:0000256" key="7">
    <source>
        <dbReference type="ARBA" id="ARBA00022842"/>
    </source>
</evidence>
<sequence length="680" mass="75071">MELIDKTSINALRVLANDMITKARSGHPGAPLGCSPMAHVLFTRHLNVNPKNPNWISRDRFILSNGHASAMLYSFLHASGYDLSIEDLKQFRQIGSKTPGHPENLETDGVEITTGPLGQGVSSAVGFALAEANLGARFNKDGLNIFDNFVYVIMGDGCAMEGVSNETASIAGHLGLGKLIVLYDDNDITIEGGTNLSFTESVPKRYEALGWHVQIVQDGDNDLESIDKAIQLAKETTDKPSLIAVKTTIGFGTELSGTCKIHGSPLNDENLKKLKKVFGFDPEKYFELPEEVYKYYKENVFLRGQKKNNEWEEMMVQYEKKHPELFVQLTRMFKKELPKDWQQYLPVYEPTTKMTATRRLSGVVLNSLSKNLPELLGGSADCAPSNCTLINKGGDLLKGSYQNMNVRFGIREHGMAAVCNGLAAYGVHVPYCATFLTFIGYALGAVRVSALSGLRILYIMTHDSVALGEDGPTHQPIETFSTLRGIPNLNLIRPCDGNEVSGAYAVAIESKNRPSVLCLTRQGVPNLEGTSIEGVSKGAYQIYPLKETENVQYKLNFIATGSEVPLCLEAAKILSEKKNIQTKVISFPCWELFEEQSTEYKTKVLGTSIPTISVETGSSLGWKKYSHYSISIDEFGKSGKASEILKHFGFTVENLLEKGEKIVQHYSNKQVPNLLEQFEF</sequence>
<feature type="binding site" evidence="12">
    <location>
        <position position="438"/>
    </location>
    <ligand>
        <name>thiamine diphosphate</name>
        <dbReference type="ChEBI" id="CHEBI:58937"/>
    </ligand>
</feature>
<evidence type="ECO:0000313" key="16">
    <source>
        <dbReference type="EMBL" id="KAJ3425750.1"/>
    </source>
</evidence>
<evidence type="ECO:0000259" key="15">
    <source>
        <dbReference type="SMART" id="SM00861"/>
    </source>
</evidence>
<gene>
    <name evidence="16" type="ORF">M0812_28196</name>
</gene>
<dbReference type="FunFam" id="3.40.50.970:FF:000003">
    <property type="entry name" value="Transketolase"/>
    <property type="match status" value="1"/>
</dbReference>
<dbReference type="PANTHER" id="PTHR43522">
    <property type="entry name" value="TRANSKETOLASE"/>
    <property type="match status" value="1"/>
</dbReference>
<evidence type="ECO:0000256" key="12">
    <source>
        <dbReference type="PIRSR" id="PIRSR605478-3"/>
    </source>
</evidence>
<reference evidence="16" key="1">
    <citation type="submission" date="2022-08" db="EMBL/GenBank/DDBJ databases">
        <title>Novel sulphate-reducing endosymbionts in the free-living metamonad Anaeramoeba.</title>
        <authorList>
            <person name="Jerlstrom-Hultqvist J."/>
            <person name="Cepicka I."/>
            <person name="Gallot-Lavallee L."/>
            <person name="Salas-Leiva D."/>
            <person name="Curtis B.A."/>
            <person name="Zahonova K."/>
            <person name="Pipaliya S."/>
            <person name="Dacks J."/>
            <person name="Roger A.J."/>
        </authorList>
    </citation>
    <scope>NUCLEOTIDE SEQUENCE</scope>
    <source>
        <strain evidence="16">Busselton2</strain>
    </source>
</reference>
<evidence type="ECO:0000256" key="4">
    <source>
        <dbReference type="ARBA" id="ARBA00013152"/>
    </source>
</evidence>
<evidence type="ECO:0000256" key="8">
    <source>
        <dbReference type="ARBA" id="ARBA00023052"/>
    </source>
</evidence>
<feature type="binding site" evidence="11">
    <location>
        <position position="521"/>
    </location>
    <ligand>
        <name>substrate</name>
    </ligand>
</feature>
<feature type="binding site" evidence="11">
    <location>
        <position position="470"/>
    </location>
    <ligand>
        <name>substrate</name>
    </ligand>
</feature>
<dbReference type="GO" id="GO:0005829">
    <property type="term" value="C:cytosol"/>
    <property type="evidence" value="ECO:0007669"/>
    <property type="project" value="TreeGrafter"/>
</dbReference>
<evidence type="ECO:0000256" key="6">
    <source>
        <dbReference type="ARBA" id="ARBA00022723"/>
    </source>
</evidence>
<feature type="binding site" evidence="11">
    <location>
        <position position="474"/>
    </location>
    <ligand>
        <name>substrate</name>
    </ligand>
</feature>